<accession>A0A5C5G0F1</accession>
<protein>
    <recommendedName>
        <fullName evidence="3">DUF3533 domain-containing protein</fullName>
    </recommendedName>
</protein>
<feature type="transmembrane region" description="Helical" evidence="2">
    <location>
        <begin position="346"/>
        <end position="365"/>
    </location>
</feature>
<reference evidence="4 5" key="1">
    <citation type="submission" date="2019-03" db="EMBL/GenBank/DDBJ databases">
        <title>Rhodosporidium diobovatum UCD-FST 08-225 genome sequencing, assembly, and annotation.</title>
        <authorList>
            <person name="Fakankun I.U."/>
            <person name="Fristensky B."/>
            <person name="Levin D.B."/>
        </authorList>
    </citation>
    <scope>NUCLEOTIDE SEQUENCE [LARGE SCALE GENOMIC DNA]</scope>
    <source>
        <strain evidence="4 5">UCD-FST 08-225</strain>
    </source>
</reference>
<dbReference type="InterPro" id="IPR053001">
    <property type="entry name" value="MNNG_permease-like"/>
</dbReference>
<feature type="transmembrane region" description="Helical" evidence="2">
    <location>
        <begin position="282"/>
        <end position="304"/>
    </location>
</feature>
<evidence type="ECO:0000313" key="5">
    <source>
        <dbReference type="Proteomes" id="UP000311382"/>
    </source>
</evidence>
<keyword evidence="2" id="KW-0472">Membrane</keyword>
<evidence type="ECO:0000259" key="3">
    <source>
        <dbReference type="Pfam" id="PF12051"/>
    </source>
</evidence>
<dbReference type="OrthoDB" id="2140105at2759"/>
<evidence type="ECO:0000313" key="4">
    <source>
        <dbReference type="EMBL" id="TNY22026.1"/>
    </source>
</evidence>
<feature type="region of interest" description="Disordered" evidence="1">
    <location>
        <begin position="1"/>
        <end position="24"/>
    </location>
</feature>
<dbReference type="InterPro" id="IPR022703">
    <property type="entry name" value="DUF3533"/>
</dbReference>
<sequence length="456" mass="49544">MQREGSHASIATTTASRRKSVSESAHAPAPAAMPAFNPVAVALKKLTMAGVLFIVVFFCVALWLFGSLYETADHTYKLSVAIVDFDGGPVGSALLSAVNAVNGQRTFPTFHVLAANSTSPNDVLRSVFEGQYWGSIVATEGASSRFEAAIASADAATSYDASQALQYSGLEVRYATAWSGVVLPALNKVMQSAELIFEREIVAPLLTSGTAYSSPSAQVLADPIGATFINQAPFTQGTRIVLNTIGFVLPFLFQFFFLMAMNGLFLGLGVYRGMSLGRHLKFRLVISLLWTLLTSLCSVAWGLMFDEDYSIEAKNFFASWTVHWVFSIIVFDTFDIVTTWVAPQFVSYIVVSVIILSVSSVIWPLELSNEFYAIHYAFPAPATWSILITILGRGCVNTLSRDAPVLMAWLIVLKAGVFMSLRRRAKQGVVLAQVEEKPVATGEGPEREVEVERLGV</sequence>
<dbReference type="EMBL" id="SOZI01000032">
    <property type="protein sequence ID" value="TNY22026.1"/>
    <property type="molecule type" value="Genomic_DNA"/>
</dbReference>
<organism evidence="4 5">
    <name type="scientific">Rhodotorula diobovata</name>
    <dbReference type="NCBI Taxonomy" id="5288"/>
    <lineage>
        <taxon>Eukaryota</taxon>
        <taxon>Fungi</taxon>
        <taxon>Dikarya</taxon>
        <taxon>Basidiomycota</taxon>
        <taxon>Pucciniomycotina</taxon>
        <taxon>Microbotryomycetes</taxon>
        <taxon>Sporidiobolales</taxon>
        <taxon>Sporidiobolaceae</taxon>
        <taxon>Rhodotorula</taxon>
    </lineage>
</organism>
<feature type="transmembrane region" description="Helical" evidence="2">
    <location>
        <begin position="316"/>
        <end position="334"/>
    </location>
</feature>
<keyword evidence="2" id="KW-1133">Transmembrane helix</keyword>
<feature type="transmembrane region" description="Helical" evidence="2">
    <location>
        <begin position="46"/>
        <end position="69"/>
    </location>
</feature>
<dbReference type="STRING" id="5288.A0A5C5G0F1"/>
<comment type="caution">
    <text evidence="4">The sequence shown here is derived from an EMBL/GenBank/DDBJ whole genome shotgun (WGS) entry which is preliminary data.</text>
</comment>
<feature type="transmembrane region" description="Helical" evidence="2">
    <location>
        <begin position="247"/>
        <end position="270"/>
    </location>
</feature>
<keyword evidence="2" id="KW-0812">Transmembrane</keyword>
<dbReference type="GO" id="GO:0016020">
    <property type="term" value="C:membrane"/>
    <property type="evidence" value="ECO:0007669"/>
    <property type="project" value="TreeGrafter"/>
</dbReference>
<dbReference type="AlphaFoldDB" id="A0A5C5G0F1"/>
<feature type="domain" description="DUF3533" evidence="3">
    <location>
        <begin position="51"/>
        <end position="412"/>
    </location>
</feature>
<keyword evidence="5" id="KW-1185">Reference proteome</keyword>
<name>A0A5C5G0F1_9BASI</name>
<feature type="transmembrane region" description="Helical" evidence="2">
    <location>
        <begin position="403"/>
        <end position="421"/>
    </location>
</feature>
<proteinExistence type="predicted"/>
<dbReference type="Proteomes" id="UP000311382">
    <property type="component" value="Unassembled WGS sequence"/>
</dbReference>
<dbReference type="Pfam" id="PF12051">
    <property type="entry name" value="DUF3533"/>
    <property type="match status" value="1"/>
</dbReference>
<gene>
    <name evidence="4" type="ORF">DMC30DRAFT_445625</name>
</gene>
<dbReference type="PANTHER" id="PTHR34814">
    <property type="entry name" value="NITROSOGUANIDINE RESISTANCE PROTEIN SNG1"/>
    <property type="match status" value="1"/>
</dbReference>
<feature type="transmembrane region" description="Helical" evidence="2">
    <location>
        <begin position="371"/>
        <end position="391"/>
    </location>
</feature>
<evidence type="ECO:0000256" key="1">
    <source>
        <dbReference type="SAM" id="MobiDB-lite"/>
    </source>
</evidence>
<evidence type="ECO:0000256" key="2">
    <source>
        <dbReference type="SAM" id="Phobius"/>
    </source>
</evidence>
<dbReference type="PANTHER" id="PTHR34814:SF2">
    <property type="entry name" value="DUF3533 DOMAIN-CONTAINING PROTEIN"/>
    <property type="match status" value="1"/>
</dbReference>